<reference evidence="1" key="1">
    <citation type="submission" date="2019-10" db="EMBL/GenBank/DDBJ databases">
        <authorList>
            <consortium name="DOE Joint Genome Institute"/>
            <person name="Kuo A."/>
            <person name="Miyauchi S."/>
            <person name="Kiss E."/>
            <person name="Drula E."/>
            <person name="Kohler A."/>
            <person name="Sanchez-Garcia M."/>
            <person name="Andreopoulos B."/>
            <person name="Barry K.W."/>
            <person name="Bonito G."/>
            <person name="Buee M."/>
            <person name="Carver A."/>
            <person name="Chen C."/>
            <person name="Cichocki N."/>
            <person name="Clum A."/>
            <person name="Culley D."/>
            <person name="Crous P.W."/>
            <person name="Fauchery L."/>
            <person name="Girlanda M."/>
            <person name="Hayes R."/>
            <person name="Keri Z."/>
            <person name="LaButti K."/>
            <person name="Lipzen A."/>
            <person name="Lombard V."/>
            <person name="Magnuson J."/>
            <person name="Maillard F."/>
            <person name="Morin E."/>
            <person name="Murat C."/>
            <person name="Nolan M."/>
            <person name="Ohm R."/>
            <person name="Pangilinan J."/>
            <person name="Pereira M."/>
            <person name="Perotto S."/>
            <person name="Peter M."/>
            <person name="Riley R."/>
            <person name="Sitrit Y."/>
            <person name="Stielow B."/>
            <person name="Szollosi G."/>
            <person name="Zifcakova L."/>
            <person name="Stursova M."/>
            <person name="Spatafora J.W."/>
            <person name="Tedersoo L."/>
            <person name="Vaario L.-M."/>
            <person name="Yamada A."/>
            <person name="Yan M."/>
            <person name="Wang P."/>
            <person name="Xu J."/>
            <person name="Bruns T."/>
            <person name="Baldrian P."/>
            <person name="Vilgalys R."/>
            <person name="Henrissat B."/>
            <person name="Grigoriev I.V."/>
            <person name="Hibbett D."/>
            <person name="Nagy L.G."/>
            <person name="Martin F.M."/>
        </authorList>
    </citation>
    <scope>NUCLEOTIDE SEQUENCE</scope>
    <source>
        <strain evidence="1">Prilba</strain>
    </source>
</reference>
<sequence>MATDTTTAALAVADASVSVTRVPSCVAPDPDPGRSTAFQFALHETPRYQTRIPARVGEASKAMRTGNVARPPAGRRGNVNGGSGEHLWPFRRRWRTWRWTGVVERSRGARSRSGSRNCEVCAEDLVRVDTKRRVKTGSREMGWWRGIRRFGSDRVDCTQGRGEARLDGL</sequence>
<accession>A0A9P5MYJ2</accession>
<comment type="caution">
    <text evidence="1">The sequence shown here is derived from an EMBL/GenBank/DDBJ whole genome shotgun (WGS) entry which is preliminary data.</text>
</comment>
<gene>
    <name evidence="1" type="ORF">DFH94DRAFT_407393</name>
</gene>
<protein>
    <submittedName>
        <fullName evidence="1">Uncharacterized protein</fullName>
    </submittedName>
</protein>
<proteinExistence type="predicted"/>
<evidence type="ECO:0000313" key="1">
    <source>
        <dbReference type="EMBL" id="KAF8481772.1"/>
    </source>
</evidence>
<dbReference type="EMBL" id="WHVB01000006">
    <property type="protein sequence ID" value="KAF8481772.1"/>
    <property type="molecule type" value="Genomic_DNA"/>
</dbReference>
<name>A0A9P5MYJ2_9AGAM</name>
<keyword evidence="2" id="KW-1185">Reference proteome</keyword>
<organism evidence="1 2">
    <name type="scientific">Russula ochroleuca</name>
    <dbReference type="NCBI Taxonomy" id="152965"/>
    <lineage>
        <taxon>Eukaryota</taxon>
        <taxon>Fungi</taxon>
        <taxon>Dikarya</taxon>
        <taxon>Basidiomycota</taxon>
        <taxon>Agaricomycotina</taxon>
        <taxon>Agaricomycetes</taxon>
        <taxon>Russulales</taxon>
        <taxon>Russulaceae</taxon>
        <taxon>Russula</taxon>
    </lineage>
</organism>
<evidence type="ECO:0000313" key="2">
    <source>
        <dbReference type="Proteomes" id="UP000759537"/>
    </source>
</evidence>
<dbReference type="Proteomes" id="UP000759537">
    <property type="component" value="Unassembled WGS sequence"/>
</dbReference>
<dbReference type="AlphaFoldDB" id="A0A9P5MYJ2"/>
<reference evidence="1" key="2">
    <citation type="journal article" date="2020" name="Nat. Commun.">
        <title>Large-scale genome sequencing of mycorrhizal fungi provides insights into the early evolution of symbiotic traits.</title>
        <authorList>
            <person name="Miyauchi S."/>
            <person name="Kiss E."/>
            <person name="Kuo A."/>
            <person name="Drula E."/>
            <person name="Kohler A."/>
            <person name="Sanchez-Garcia M."/>
            <person name="Morin E."/>
            <person name="Andreopoulos B."/>
            <person name="Barry K.W."/>
            <person name="Bonito G."/>
            <person name="Buee M."/>
            <person name="Carver A."/>
            <person name="Chen C."/>
            <person name="Cichocki N."/>
            <person name="Clum A."/>
            <person name="Culley D."/>
            <person name="Crous P.W."/>
            <person name="Fauchery L."/>
            <person name="Girlanda M."/>
            <person name="Hayes R.D."/>
            <person name="Keri Z."/>
            <person name="LaButti K."/>
            <person name="Lipzen A."/>
            <person name="Lombard V."/>
            <person name="Magnuson J."/>
            <person name="Maillard F."/>
            <person name="Murat C."/>
            <person name="Nolan M."/>
            <person name="Ohm R.A."/>
            <person name="Pangilinan J."/>
            <person name="Pereira M.F."/>
            <person name="Perotto S."/>
            <person name="Peter M."/>
            <person name="Pfister S."/>
            <person name="Riley R."/>
            <person name="Sitrit Y."/>
            <person name="Stielow J.B."/>
            <person name="Szollosi G."/>
            <person name="Zifcakova L."/>
            <person name="Stursova M."/>
            <person name="Spatafora J.W."/>
            <person name="Tedersoo L."/>
            <person name="Vaario L.M."/>
            <person name="Yamada A."/>
            <person name="Yan M."/>
            <person name="Wang P."/>
            <person name="Xu J."/>
            <person name="Bruns T."/>
            <person name="Baldrian P."/>
            <person name="Vilgalys R."/>
            <person name="Dunand C."/>
            <person name="Henrissat B."/>
            <person name="Grigoriev I.V."/>
            <person name="Hibbett D."/>
            <person name="Nagy L.G."/>
            <person name="Martin F.M."/>
        </authorList>
    </citation>
    <scope>NUCLEOTIDE SEQUENCE</scope>
    <source>
        <strain evidence="1">Prilba</strain>
    </source>
</reference>